<dbReference type="GO" id="GO:0030198">
    <property type="term" value="P:extracellular matrix organization"/>
    <property type="evidence" value="ECO:0007669"/>
    <property type="project" value="TreeGrafter"/>
</dbReference>
<accession>A0A6J6NST3</accession>
<dbReference type="GO" id="GO:0031012">
    <property type="term" value="C:extracellular matrix"/>
    <property type="evidence" value="ECO:0007669"/>
    <property type="project" value="TreeGrafter"/>
</dbReference>
<feature type="compositionally biased region" description="Low complexity" evidence="1">
    <location>
        <begin position="99"/>
        <end position="108"/>
    </location>
</feature>
<name>A0A6J6NST3_9ZZZZ</name>
<dbReference type="PANTHER" id="PTHR24023">
    <property type="entry name" value="COLLAGEN ALPHA"/>
    <property type="match status" value="1"/>
</dbReference>
<dbReference type="GO" id="GO:0030020">
    <property type="term" value="F:extracellular matrix structural constituent conferring tensile strength"/>
    <property type="evidence" value="ECO:0007669"/>
    <property type="project" value="TreeGrafter"/>
</dbReference>
<feature type="compositionally biased region" description="Low complexity" evidence="1">
    <location>
        <begin position="177"/>
        <end position="202"/>
    </location>
</feature>
<evidence type="ECO:0000256" key="1">
    <source>
        <dbReference type="SAM" id="MobiDB-lite"/>
    </source>
</evidence>
<feature type="region of interest" description="Disordered" evidence="1">
    <location>
        <begin position="99"/>
        <end position="202"/>
    </location>
</feature>
<evidence type="ECO:0000313" key="2">
    <source>
        <dbReference type="EMBL" id="CAB4687815.1"/>
    </source>
</evidence>
<sequence>MHTFPRFIKVIGTFSLSLFLLSALAPPSSAATKSKQPAKAGRTLPATINTVLSGNGTPAASLGKDGDLYIDVRNALFFGPKTKGRWPLPVSLVGPSGPVGSAGAPGKAGAKGEDGAPGANVTGSVGSQGPVGATGATGAQGPAGAAGAQGPAGATGATGATGPQGPSGGGGSGATGATGAQGPAGPQGIQGETGTAGATGAAGAVGLKGETGTAGATGSTGPQGVQGPVGPSSVNAGALSWVSNLSAPRNTWFDSQSFGTLVVGKKYTVTVQVDGLIAGMTMLNVMETNLKVSSSQGAKNQFRMNFSSPHGTDTSSGAVVYATIDFTGATGNSSFVLSVRIDENTSVVPMALTGFFLIQEVGAII</sequence>
<feature type="compositionally biased region" description="Low complexity" evidence="1">
    <location>
        <begin position="128"/>
        <end position="164"/>
    </location>
</feature>
<feature type="region of interest" description="Disordered" evidence="1">
    <location>
        <begin position="212"/>
        <end position="231"/>
    </location>
</feature>
<feature type="compositionally biased region" description="Gly residues" evidence="1">
    <location>
        <begin position="165"/>
        <end position="176"/>
    </location>
</feature>
<organism evidence="2">
    <name type="scientific">freshwater metagenome</name>
    <dbReference type="NCBI Taxonomy" id="449393"/>
    <lineage>
        <taxon>unclassified sequences</taxon>
        <taxon>metagenomes</taxon>
        <taxon>ecological metagenomes</taxon>
    </lineage>
</organism>
<dbReference type="GO" id="GO:0005615">
    <property type="term" value="C:extracellular space"/>
    <property type="evidence" value="ECO:0007669"/>
    <property type="project" value="TreeGrafter"/>
</dbReference>
<protein>
    <submittedName>
        <fullName evidence="2">Unannotated protein</fullName>
    </submittedName>
</protein>
<dbReference type="InterPro" id="IPR050149">
    <property type="entry name" value="Collagen_superfamily"/>
</dbReference>
<dbReference type="EMBL" id="CAEZXB010000047">
    <property type="protein sequence ID" value="CAB4687815.1"/>
    <property type="molecule type" value="Genomic_DNA"/>
</dbReference>
<dbReference type="AlphaFoldDB" id="A0A6J6NST3"/>
<gene>
    <name evidence="2" type="ORF">UFOPK2342_01579</name>
</gene>
<reference evidence="2" key="1">
    <citation type="submission" date="2020-05" db="EMBL/GenBank/DDBJ databases">
        <authorList>
            <person name="Chiriac C."/>
            <person name="Salcher M."/>
            <person name="Ghai R."/>
            <person name="Kavagutti S V."/>
        </authorList>
    </citation>
    <scope>NUCLEOTIDE SEQUENCE</scope>
</reference>
<dbReference type="PANTHER" id="PTHR24023:SF1095">
    <property type="entry name" value="EGF-LIKE DOMAIN-CONTAINING PROTEIN"/>
    <property type="match status" value="1"/>
</dbReference>
<proteinExistence type="predicted"/>